<dbReference type="Proteomes" id="UP001597463">
    <property type="component" value="Unassembled WGS sequence"/>
</dbReference>
<dbReference type="InterPro" id="IPR017441">
    <property type="entry name" value="Protein_kinase_ATP_BS"/>
</dbReference>
<evidence type="ECO:0000313" key="5">
    <source>
        <dbReference type="EMBL" id="MFD2756007.1"/>
    </source>
</evidence>
<feature type="binding site" evidence="3">
    <location>
        <position position="242"/>
    </location>
    <ligand>
        <name>ATP</name>
        <dbReference type="ChEBI" id="CHEBI:30616"/>
    </ligand>
</feature>
<dbReference type="InterPro" id="IPR003591">
    <property type="entry name" value="Leu-rich_rpt_typical-subtyp"/>
</dbReference>
<keyword evidence="2" id="KW-0677">Repeat</keyword>
<comment type="caution">
    <text evidence="5">The sequence shown here is derived from an EMBL/GenBank/DDBJ whole genome shotgun (WGS) entry which is preliminary data.</text>
</comment>
<dbReference type="Pfam" id="PF13855">
    <property type="entry name" value="LRR_8"/>
    <property type="match status" value="1"/>
</dbReference>
<dbReference type="InterPro" id="IPR000719">
    <property type="entry name" value="Prot_kinase_dom"/>
</dbReference>
<proteinExistence type="predicted"/>
<keyword evidence="6" id="KW-1185">Reference proteome</keyword>
<evidence type="ECO:0000259" key="4">
    <source>
        <dbReference type="PROSITE" id="PS50011"/>
    </source>
</evidence>
<keyword evidence="5" id="KW-0808">Transferase</keyword>
<evidence type="ECO:0000256" key="3">
    <source>
        <dbReference type="PROSITE-ProRule" id="PRU10141"/>
    </source>
</evidence>
<dbReference type="InterPro" id="IPR011009">
    <property type="entry name" value="Kinase-like_dom_sf"/>
</dbReference>
<organism evidence="5 6">
    <name type="scientific">Comamonas terrae</name>
    <dbReference type="NCBI Taxonomy" id="673548"/>
    <lineage>
        <taxon>Bacteria</taxon>
        <taxon>Pseudomonadati</taxon>
        <taxon>Pseudomonadota</taxon>
        <taxon>Betaproteobacteria</taxon>
        <taxon>Burkholderiales</taxon>
        <taxon>Comamonadaceae</taxon>
        <taxon>Comamonas</taxon>
    </lineage>
</organism>
<dbReference type="PANTHER" id="PTHR48051">
    <property type="match status" value="1"/>
</dbReference>
<sequence>MLTLDQLHAQLASGELAGARHIRLSDGLTRFPPALYELAGTLESLDLSGNRLTALPDDFTRFSRLRILFGSGNPFTELPHVLGRMPQLEMVGFKACRITHVSADSLPPRLRWLILTDNRISALPAALGERARLQKLMLACNRLDTLPGSLAQCGRLELLRIAGNRFEAVPPVVFALPSLAWLALAGNPMTQKSEQLALASHEGNAFFHQDLQVHELLGEGASGHIHRASHFRGGVERAMALKVFKAGQTSDGTPQSELAAGLSAGRHPQLLTPLAAVHGCPGGALAMALPLLASAMQPLAGPPSLQSCTRDVYAADARFAPAAARRLLDGLRGAVAHLHGRGLLHGDLYAHNVLWNPATGDMVLSDFGAAALLHELPEKQAAQLQQIELRALRHLEAEVQARIATPSRP</sequence>
<keyword evidence="3" id="KW-0067">ATP-binding</keyword>
<keyword evidence="3" id="KW-0547">Nucleotide-binding</keyword>
<dbReference type="InterPro" id="IPR050216">
    <property type="entry name" value="LRR_domain-containing"/>
</dbReference>
<feature type="domain" description="Protein kinase" evidence="4">
    <location>
        <begin position="211"/>
        <end position="409"/>
    </location>
</feature>
<dbReference type="RefSeq" id="WP_066479250.1">
    <property type="nucleotide sequence ID" value="NZ_BCNT01000009.1"/>
</dbReference>
<dbReference type="PROSITE" id="PS50011">
    <property type="entry name" value="PROTEIN_KINASE_DOM"/>
    <property type="match status" value="1"/>
</dbReference>
<dbReference type="SUPFAM" id="SSF56112">
    <property type="entry name" value="Protein kinase-like (PK-like)"/>
    <property type="match status" value="1"/>
</dbReference>
<dbReference type="Gene3D" id="1.10.510.10">
    <property type="entry name" value="Transferase(Phosphotransferase) domain 1"/>
    <property type="match status" value="1"/>
</dbReference>
<dbReference type="PROSITE" id="PS51450">
    <property type="entry name" value="LRR"/>
    <property type="match status" value="1"/>
</dbReference>
<keyword evidence="5" id="KW-0418">Kinase</keyword>
<dbReference type="InterPro" id="IPR032675">
    <property type="entry name" value="LRR_dom_sf"/>
</dbReference>
<evidence type="ECO:0000313" key="6">
    <source>
        <dbReference type="Proteomes" id="UP001597463"/>
    </source>
</evidence>
<dbReference type="SMART" id="SM00369">
    <property type="entry name" value="LRR_TYP"/>
    <property type="match status" value="5"/>
</dbReference>
<dbReference type="SUPFAM" id="SSF52075">
    <property type="entry name" value="Outer arm dynein light chain 1"/>
    <property type="match status" value="1"/>
</dbReference>
<keyword evidence="1" id="KW-0433">Leucine-rich repeat</keyword>
<gene>
    <name evidence="5" type="ORF">ACFSW6_18210</name>
</gene>
<dbReference type="Gene3D" id="3.80.10.10">
    <property type="entry name" value="Ribonuclease Inhibitor"/>
    <property type="match status" value="1"/>
</dbReference>
<protein>
    <submittedName>
        <fullName evidence="5">Lipopolysaccharide kinase InaA family protein</fullName>
    </submittedName>
</protein>
<reference evidence="6" key="1">
    <citation type="journal article" date="2019" name="Int. J. Syst. Evol. Microbiol.">
        <title>The Global Catalogue of Microorganisms (GCM) 10K type strain sequencing project: providing services to taxonomists for standard genome sequencing and annotation.</title>
        <authorList>
            <consortium name="The Broad Institute Genomics Platform"/>
            <consortium name="The Broad Institute Genome Sequencing Center for Infectious Disease"/>
            <person name="Wu L."/>
            <person name="Ma J."/>
        </authorList>
    </citation>
    <scope>NUCLEOTIDE SEQUENCE [LARGE SCALE GENOMIC DNA]</scope>
    <source>
        <strain evidence="6">TISTR 1906</strain>
    </source>
</reference>
<dbReference type="GO" id="GO:0016301">
    <property type="term" value="F:kinase activity"/>
    <property type="evidence" value="ECO:0007669"/>
    <property type="project" value="UniProtKB-KW"/>
</dbReference>
<dbReference type="EMBL" id="JBHUMV010000009">
    <property type="protein sequence ID" value="MFD2756007.1"/>
    <property type="molecule type" value="Genomic_DNA"/>
</dbReference>
<dbReference type="Pfam" id="PF00069">
    <property type="entry name" value="Pkinase"/>
    <property type="match status" value="1"/>
</dbReference>
<evidence type="ECO:0000256" key="2">
    <source>
        <dbReference type="ARBA" id="ARBA00022737"/>
    </source>
</evidence>
<dbReference type="PROSITE" id="PS00107">
    <property type="entry name" value="PROTEIN_KINASE_ATP"/>
    <property type="match status" value="1"/>
</dbReference>
<dbReference type="Pfam" id="PF00560">
    <property type="entry name" value="LRR_1"/>
    <property type="match status" value="1"/>
</dbReference>
<evidence type="ECO:0000256" key="1">
    <source>
        <dbReference type="ARBA" id="ARBA00022614"/>
    </source>
</evidence>
<dbReference type="PANTHER" id="PTHR48051:SF1">
    <property type="entry name" value="RAS SUPPRESSOR PROTEIN 1"/>
    <property type="match status" value="1"/>
</dbReference>
<name>A0ABW5UUD7_9BURK</name>
<accession>A0ABW5UUD7</accession>
<dbReference type="SMART" id="SM00364">
    <property type="entry name" value="LRR_BAC"/>
    <property type="match status" value="2"/>
</dbReference>
<dbReference type="InterPro" id="IPR001611">
    <property type="entry name" value="Leu-rich_rpt"/>
</dbReference>